<keyword evidence="2" id="KW-0813">Transport</keyword>
<evidence type="ECO:0000259" key="5">
    <source>
        <dbReference type="PROSITE" id="PS50893"/>
    </source>
</evidence>
<organism evidence="6 7">
    <name type="scientific">Biostraticola tofi</name>
    <dbReference type="NCBI Taxonomy" id="466109"/>
    <lineage>
        <taxon>Bacteria</taxon>
        <taxon>Pseudomonadati</taxon>
        <taxon>Pseudomonadota</taxon>
        <taxon>Gammaproteobacteria</taxon>
        <taxon>Enterobacterales</taxon>
        <taxon>Bruguierivoracaceae</taxon>
        <taxon>Biostraticola</taxon>
    </lineage>
</organism>
<reference evidence="6 7" key="1">
    <citation type="submission" date="2019-03" db="EMBL/GenBank/DDBJ databases">
        <title>Genomic Encyclopedia of Type Strains, Phase IV (KMG-IV): sequencing the most valuable type-strain genomes for metagenomic binning, comparative biology and taxonomic classification.</title>
        <authorList>
            <person name="Goeker M."/>
        </authorList>
    </citation>
    <scope>NUCLEOTIDE SEQUENCE [LARGE SCALE GENOMIC DNA]</scope>
    <source>
        <strain evidence="6 7">DSM 19580</strain>
    </source>
</reference>
<evidence type="ECO:0000313" key="7">
    <source>
        <dbReference type="Proteomes" id="UP000295719"/>
    </source>
</evidence>
<dbReference type="RefSeq" id="WP_131865570.1">
    <property type="nucleotide sequence ID" value="NZ_SMCR01000005.1"/>
</dbReference>
<dbReference type="InterPro" id="IPR003439">
    <property type="entry name" value="ABC_transporter-like_ATP-bd"/>
</dbReference>
<dbReference type="GO" id="GO:0005524">
    <property type="term" value="F:ATP binding"/>
    <property type="evidence" value="ECO:0007669"/>
    <property type="project" value="UniProtKB-KW"/>
</dbReference>
<dbReference type="CDD" id="cd03293">
    <property type="entry name" value="ABC_NrtD_SsuB_transporters"/>
    <property type="match status" value="1"/>
</dbReference>
<evidence type="ECO:0000256" key="4">
    <source>
        <dbReference type="ARBA" id="ARBA00022840"/>
    </source>
</evidence>
<sequence>MTTQAADIHLADPLTRHRDPALAIEALDFQVGQHTRPDQSVEILRNVSLSIEAEEFVSIVGPSGCGKSTLLNFIAGLTPIQSGKITIADHPSGGPRLLGYMFQQHGLLPWRSVLDNVALGLEIAGVDKQERVARAGKMIAEMGLTGYEHHFPSEVSGGMCQRVSLARTLVTNPDIILMDEPFGALDAQTRIFIQEMFNQYWETHRKTVLFVTHDLSEAIFLSDRILVMGTRPGRVVAEYRVEIPRPRRFDSLRTSASFNQLLGDIWQDIKTHTQLGTAHHD</sequence>
<dbReference type="InterPro" id="IPR017871">
    <property type="entry name" value="ABC_transporter-like_CS"/>
</dbReference>
<dbReference type="PANTHER" id="PTHR42788:SF13">
    <property type="entry name" value="ALIPHATIC SULFONATES IMPORT ATP-BINDING PROTEIN SSUB"/>
    <property type="match status" value="1"/>
</dbReference>
<dbReference type="InterPro" id="IPR027417">
    <property type="entry name" value="P-loop_NTPase"/>
</dbReference>
<dbReference type="InterPro" id="IPR050166">
    <property type="entry name" value="ABC_transporter_ATP-bind"/>
</dbReference>
<dbReference type="SUPFAM" id="SSF52540">
    <property type="entry name" value="P-loop containing nucleoside triphosphate hydrolases"/>
    <property type="match status" value="1"/>
</dbReference>
<protein>
    <submittedName>
        <fullName evidence="6">NitT/TauT family transport system ATP-binding protein</fullName>
    </submittedName>
</protein>
<comment type="similarity">
    <text evidence="1">Belongs to the ABC transporter superfamily.</text>
</comment>
<comment type="caution">
    <text evidence="6">The sequence shown here is derived from an EMBL/GenBank/DDBJ whole genome shotgun (WGS) entry which is preliminary data.</text>
</comment>
<dbReference type="PANTHER" id="PTHR42788">
    <property type="entry name" value="TAURINE IMPORT ATP-BINDING PROTEIN-RELATED"/>
    <property type="match status" value="1"/>
</dbReference>
<accession>A0A4R3YSS3</accession>
<dbReference type="SMART" id="SM00382">
    <property type="entry name" value="AAA"/>
    <property type="match status" value="1"/>
</dbReference>
<gene>
    <name evidence="6" type="ORF">EDC52_10564</name>
</gene>
<evidence type="ECO:0000256" key="2">
    <source>
        <dbReference type="ARBA" id="ARBA00022448"/>
    </source>
</evidence>
<dbReference type="PROSITE" id="PS50893">
    <property type="entry name" value="ABC_TRANSPORTER_2"/>
    <property type="match status" value="1"/>
</dbReference>
<proteinExistence type="inferred from homology"/>
<dbReference type="Gene3D" id="3.40.50.300">
    <property type="entry name" value="P-loop containing nucleotide triphosphate hydrolases"/>
    <property type="match status" value="1"/>
</dbReference>
<keyword evidence="4 6" id="KW-0067">ATP-binding</keyword>
<keyword evidence="7" id="KW-1185">Reference proteome</keyword>
<dbReference type="Pfam" id="PF00005">
    <property type="entry name" value="ABC_tran"/>
    <property type="match status" value="1"/>
</dbReference>
<dbReference type="PROSITE" id="PS00211">
    <property type="entry name" value="ABC_TRANSPORTER_1"/>
    <property type="match status" value="1"/>
</dbReference>
<evidence type="ECO:0000313" key="6">
    <source>
        <dbReference type="EMBL" id="TCV95462.1"/>
    </source>
</evidence>
<dbReference type="EMBL" id="SMCR01000005">
    <property type="protein sequence ID" value="TCV95462.1"/>
    <property type="molecule type" value="Genomic_DNA"/>
</dbReference>
<evidence type="ECO:0000256" key="1">
    <source>
        <dbReference type="ARBA" id="ARBA00005417"/>
    </source>
</evidence>
<dbReference type="InterPro" id="IPR003593">
    <property type="entry name" value="AAA+_ATPase"/>
</dbReference>
<dbReference type="Proteomes" id="UP000295719">
    <property type="component" value="Unassembled WGS sequence"/>
</dbReference>
<feature type="domain" description="ABC transporter" evidence="5">
    <location>
        <begin position="24"/>
        <end position="255"/>
    </location>
</feature>
<name>A0A4R3YSS3_9GAMM</name>
<dbReference type="GO" id="GO:0016887">
    <property type="term" value="F:ATP hydrolysis activity"/>
    <property type="evidence" value="ECO:0007669"/>
    <property type="project" value="InterPro"/>
</dbReference>
<keyword evidence="3" id="KW-0547">Nucleotide-binding</keyword>
<evidence type="ECO:0000256" key="3">
    <source>
        <dbReference type="ARBA" id="ARBA00022741"/>
    </source>
</evidence>
<dbReference type="OrthoDB" id="9802264at2"/>
<dbReference type="AlphaFoldDB" id="A0A4R3YSS3"/>